<comment type="similarity">
    <text evidence="2">Belongs to the TlyA family.</text>
</comment>
<dbReference type="CDD" id="cd00165">
    <property type="entry name" value="S4"/>
    <property type="match status" value="1"/>
</dbReference>
<dbReference type="PANTHER" id="PTHR32319">
    <property type="entry name" value="BACTERIAL HEMOLYSIN-LIKE PROTEIN"/>
    <property type="match status" value="1"/>
</dbReference>
<dbReference type="InterPro" id="IPR047048">
    <property type="entry name" value="TlyA"/>
</dbReference>
<dbReference type="GO" id="GO:0032259">
    <property type="term" value="P:methylation"/>
    <property type="evidence" value="ECO:0007669"/>
    <property type="project" value="InterPro"/>
</dbReference>
<reference evidence="5 6" key="1">
    <citation type="journal article" date="2009" name="Science">
        <title>Green evolution and dynamic adaptations revealed by genomes of the marine picoeukaryotes Micromonas.</title>
        <authorList>
            <person name="Worden A.Z."/>
            <person name="Lee J.H."/>
            <person name="Mock T."/>
            <person name="Rouze P."/>
            <person name="Simmons M.P."/>
            <person name="Aerts A.L."/>
            <person name="Allen A.E."/>
            <person name="Cuvelier M.L."/>
            <person name="Derelle E."/>
            <person name="Everett M.V."/>
            <person name="Foulon E."/>
            <person name="Grimwood J."/>
            <person name="Gundlach H."/>
            <person name="Henrissat B."/>
            <person name="Napoli C."/>
            <person name="McDonald S.M."/>
            <person name="Parker M.S."/>
            <person name="Rombauts S."/>
            <person name="Salamov A."/>
            <person name="Von Dassow P."/>
            <person name="Badger J.H."/>
            <person name="Coutinho P.M."/>
            <person name="Demir E."/>
            <person name="Dubchak I."/>
            <person name="Gentemann C."/>
            <person name="Eikrem W."/>
            <person name="Gready J.E."/>
            <person name="John U."/>
            <person name="Lanier W."/>
            <person name="Lindquist E.A."/>
            <person name="Lucas S."/>
            <person name="Mayer K.F."/>
            <person name="Moreau H."/>
            <person name="Not F."/>
            <person name="Otillar R."/>
            <person name="Panaud O."/>
            <person name="Pangilinan J."/>
            <person name="Paulsen I."/>
            <person name="Piegu B."/>
            <person name="Poliakov A."/>
            <person name="Robbens S."/>
            <person name="Schmutz J."/>
            <person name="Toulza E."/>
            <person name="Wyss T."/>
            <person name="Zelensky A."/>
            <person name="Zhou K."/>
            <person name="Armbrust E.V."/>
            <person name="Bhattacharya D."/>
            <person name="Goodenough U.W."/>
            <person name="Van de Peer Y."/>
            <person name="Grigoriev I.V."/>
        </authorList>
    </citation>
    <scope>NUCLEOTIDE SEQUENCE [LARGE SCALE GENOMIC DNA]</scope>
    <source>
        <strain evidence="6">RCC299 / NOUM17</strain>
    </source>
</reference>
<evidence type="ECO:0000313" key="6">
    <source>
        <dbReference type="Proteomes" id="UP000002009"/>
    </source>
</evidence>
<dbReference type="InterPro" id="IPR029063">
    <property type="entry name" value="SAM-dependent_MTases_sf"/>
</dbReference>
<dbReference type="PROSITE" id="PS50889">
    <property type="entry name" value="S4"/>
    <property type="match status" value="1"/>
</dbReference>
<dbReference type="Gene3D" id="3.10.290.10">
    <property type="entry name" value="RNA-binding S4 domain"/>
    <property type="match status" value="1"/>
</dbReference>
<dbReference type="Proteomes" id="UP000002009">
    <property type="component" value="Chromosome 4"/>
</dbReference>
<dbReference type="GeneID" id="8242719"/>
<dbReference type="FunCoup" id="C1E4A5">
    <property type="interactions" value="280"/>
</dbReference>
<dbReference type="GO" id="GO:0003723">
    <property type="term" value="F:RNA binding"/>
    <property type="evidence" value="ECO:0007669"/>
    <property type="project" value="UniProtKB-KW"/>
</dbReference>
<dbReference type="InterPro" id="IPR002877">
    <property type="entry name" value="RNA_MeTrfase_FtsJ_dom"/>
</dbReference>
<evidence type="ECO:0000256" key="3">
    <source>
        <dbReference type="PROSITE-ProRule" id="PRU00182"/>
    </source>
</evidence>
<dbReference type="Gene3D" id="3.40.50.150">
    <property type="entry name" value="Vaccinia Virus protein VP39"/>
    <property type="match status" value="1"/>
</dbReference>
<evidence type="ECO:0000259" key="4">
    <source>
        <dbReference type="SMART" id="SM00363"/>
    </source>
</evidence>
<dbReference type="PIRSF" id="PIRSF005578">
    <property type="entry name" value="TlyA"/>
    <property type="match status" value="1"/>
</dbReference>
<dbReference type="Pfam" id="PF01728">
    <property type="entry name" value="FtsJ"/>
    <property type="match status" value="1"/>
</dbReference>
<dbReference type="SUPFAM" id="SSF55174">
    <property type="entry name" value="Alpha-L RNA-binding motif"/>
    <property type="match status" value="1"/>
</dbReference>
<gene>
    <name evidence="5" type="ORF">MICPUN_71072</name>
</gene>
<dbReference type="RefSeq" id="XP_002501822.1">
    <property type="nucleotide sequence ID" value="XM_002501776.1"/>
</dbReference>
<dbReference type="PANTHER" id="PTHR32319:SF0">
    <property type="entry name" value="BACTERIAL HEMOLYSIN-LIKE PROTEIN"/>
    <property type="match status" value="1"/>
</dbReference>
<feature type="domain" description="RNA-binding S4" evidence="4">
    <location>
        <begin position="8"/>
        <end position="73"/>
    </location>
</feature>
<dbReference type="SUPFAM" id="SSF53335">
    <property type="entry name" value="S-adenosyl-L-methionine-dependent methyltransferases"/>
    <property type="match status" value="1"/>
</dbReference>
<dbReference type="InParanoid" id="C1E4A5"/>
<dbReference type="STRING" id="296587.C1E4A5"/>
<dbReference type="KEGG" id="mis:MICPUN_71072"/>
<dbReference type="AlphaFoldDB" id="C1E4A5"/>
<organism evidence="5 6">
    <name type="scientific">Micromonas commoda (strain RCC299 / NOUM17 / CCMP2709)</name>
    <name type="common">Picoplanktonic green alga</name>
    <dbReference type="NCBI Taxonomy" id="296587"/>
    <lineage>
        <taxon>Eukaryota</taxon>
        <taxon>Viridiplantae</taxon>
        <taxon>Chlorophyta</taxon>
        <taxon>Mamiellophyceae</taxon>
        <taxon>Mamiellales</taxon>
        <taxon>Mamiellaceae</taxon>
        <taxon>Micromonas</taxon>
    </lineage>
</organism>
<dbReference type="eggNOG" id="ENOG502QRA0">
    <property type="taxonomic scope" value="Eukaryota"/>
</dbReference>
<dbReference type="InterPro" id="IPR036986">
    <property type="entry name" value="S4_RNA-bd_sf"/>
</dbReference>
<dbReference type="EMBL" id="CP001325">
    <property type="protein sequence ID" value="ACO63080.1"/>
    <property type="molecule type" value="Genomic_DNA"/>
</dbReference>
<evidence type="ECO:0000256" key="1">
    <source>
        <dbReference type="ARBA" id="ARBA00022884"/>
    </source>
</evidence>
<dbReference type="SMART" id="SM00363">
    <property type="entry name" value="S4"/>
    <property type="match status" value="1"/>
</dbReference>
<dbReference type="InterPro" id="IPR002942">
    <property type="entry name" value="S4_RNA-bd"/>
</dbReference>
<dbReference type="NCBIfam" id="TIGR00478">
    <property type="entry name" value="tly"/>
    <property type="match status" value="1"/>
</dbReference>
<feature type="non-terminal residue" evidence="5">
    <location>
        <position position="246"/>
    </location>
</feature>
<dbReference type="InterPro" id="IPR004538">
    <property type="entry name" value="Hemolysin_A/TlyA"/>
</dbReference>
<name>C1E4A5_MICCC</name>
<dbReference type="Pfam" id="PF01479">
    <property type="entry name" value="S4"/>
    <property type="match status" value="1"/>
</dbReference>
<evidence type="ECO:0000313" key="5">
    <source>
        <dbReference type="EMBL" id="ACO63080.1"/>
    </source>
</evidence>
<dbReference type="GO" id="GO:0008168">
    <property type="term" value="F:methyltransferase activity"/>
    <property type="evidence" value="ECO:0007669"/>
    <property type="project" value="InterPro"/>
</dbReference>
<keyword evidence="1 3" id="KW-0694">RNA-binding</keyword>
<evidence type="ECO:0000256" key="2">
    <source>
        <dbReference type="ARBA" id="ARBA00029460"/>
    </source>
</evidence>
<accession>C1E4A5</accession>
<proteinExistence type="inferred from homology"/>
<keyword evidence="6" id="KW-1185">Reference proteome</keyword>
<feature type="non-terminal residue" evidence="5">
    <location>
        <position position="1"/>
    </location>
</feature>
<dbReference type="OMA" id="VLMVKPQ"/>
<protein>
    <recommendedName>
        <fullName evidence="4">RNA-binding S4 domain-containing protein</fullName>
    </recommendedName>
</protein>
<dbReference type="OrthoDB" id="449109at2759"/>
<sequence>TKKPGAKARLDELTIAEYPEYSRNVVQSWIAQGKVLVNGQPVTKAGTKLRPDVKIVITAEQPKYVCRGGLKLEKALDEFEIDPDGLVALDSGLSTGGFTDCLLQRGAHRVYGVDVGYGQVHERIRTDPRVVVMERTNLRYLRPLPELCDLAVLDLSFISVLKVLPAVAAATRPEGRLVVLVKPQFEARRAQIGAKGVVRDVKVHEEVIAKVIEGAGTMGWEYVRHTVSPIKGAKEGNTEFLALFHR</sequence>